<feature type="region of interest" description="Disordered" evidence="1">
    <location>
        <begin position="1"/>
        <end position="100"/>
    </location>
</feature>
<evidence type="ECO:0000313" key="3">
    <source>
        <dbReference type="EMBL" id="CAF4023751.1"/>
    </source>
</evidence>
<name>A0A816HH30_9BILA</name>
<protein>
    <submittedName>
        <fullName evidence="2">Uncharacterized protein</fullName>
    </submittedName>
</protein>
<dbReference type="AlphaFoldDB" id="A0A816HH30"/>
<gene>
    <name evidence="2" type="ORF">GPM918_LOCUS46763</name>
    <name evidence="3" type="ORF">SRO942_LOCUS26339</name>
</gene>
<feature type="non-terminal residue" evidence="2">
    <location>
        <position position="100"/>
    </location>
</feature>
<dbReference type="Proteomes" id="UP000681722">
    <property type="component" value="Unassembled WGS sequence"/>
</dbReference>
<feature type="compositionally biased region" description="Acidic residues" evidence="1">
    <location>
        <begin position="38"/>
        <end position="49"/>
    </location>
</feature>
<dbReference type="EMBL" id="CAJOBC010015392">
    <property type="protein sequence ID" value="CAF4023751.1"/>
    <property type="molecule type" value="Genomic_DNA"/>
</dbReference>
<feature type="compositionally biased region" description="Polar residues" evidence="1">
    <location>
        <begin position="60"/>
        <end position="79"/>
    </location>
</feature>
<keyword evidence="4" id="KW-1185">Reference proteome</keyword>
<feature type="non-terminal residue" evidence="2">
    <location>
        <position position="1"/>
    </location>
</feature>
<organism evidence="2 4">
    <name type="scientific">Didymodactylos carnosus</name>
    <dbReference type="NCBI Taxonomy" id="1234261"/>
    <lineage>
        <taxon>Eukaryota</taxon>
        <taxon>Metazoa</taxon>
        <taxon>Spiralia</taxon>
        <taxon>Gnathifera</taxon>
        <taxon>Rotifera</taxon>
        <taxon>Eurotatoria</taxon>
        <taxon>Bdelloidea</taxon>
        <taxon>Philodinida</taxon>
        <taxon>Philodinidae</taxon>
        <taxon>Didymodactylos</taxon>
    </lineage>
</organism>
<evidence type="ECO:0000313" key="4">
    <source>
        <dbReference type="Proteomes" id="UP000663829"/>
    </source>
</evidence>
<sequence length="100" mass="10975">KMITENDNVEENETRENQPLIAPPLSVHKPQPTSDNTETTDTEASEEESTATMKTEPTAVESTSITTEKIELPSTQTEVATGDRHHEEDTIAKPQADVAK</sequence>
<accession>A0A816HH30</accession>
<dbReference type="Proteomes" id="UP000663829">
    <property type="component" value="Unassembled WGS sequence"/>
</dbReference>
<feature type="compositionally biased region" description="Basic and acidic residues" evidence="1">
    <location>
        <begin position="81"/>
        <end position="91"/>
    </location>
</feature>
<reference evidence="2" key="1">
    <citation type="submission" date="2021-02" db="EMBL/GenBank/DDBJ databases">
        <authorList>
            <person name="Nowell W R."/>
        </authorList>
    </citation>
    <scope>NUCLEOTIDE SEQUENCE</scope>
</reference>
<evidence type="ECO:0000256" key="1">
    <source>
        <dbReference type="SAM" id="MobiDB-lite"/>
    </source>
</evidence>
<evidence type="ECO:0000313" key="2">
    <source>
        <dbReference type="EMBL" id="CAF1687420.1"/>
    </source>
</evidence>
<dbReference type="EMBL" id="CAJNOQ010072400">
    <property type="protein sequence ID" value="CAF1687420.1"/>
    <property type="molecule type" value="Genomic_DNA"/>
</dbReference>
<comment type="caution">
    <text evidence="2">The sequence shown here is derived from an EMBL/GenBank/DDBJ whole genome shotgun (WGS) entry which is preliminary data.</text>
</comment>
<proteinExistence type="predicted"/>